<feature type="compositionally biased region" description="Basic residues" evidence="1">
    <location>
        <begin position="1545"/>
        <end position="1559"/>
    </location>
</feature>
<dbReference type="EMBL" id="BFAA01007772">
    <property type="protein sequence ID" value="GCB62239.1"/>
    <property type="molecule type" value="Genomic_DNA"/>
</dbReference>
<feature type="compositionally biased region" description="Basic residues" evidence="1">
    <location>
        <begin position="1566"/>
        <end position="1579"/>
    </location>
</feature>
<feature type="region of interest" description="Disordered" evidence="1">
    <location>
        <begin position="1401"/>
        <end position="1611"/>
    </location>
</feature>
<dbReference type="InterPro" id="IPR028104">
    <property type="entry name" value="DUF4553"/>
</dbReference>
<feature type="region of interest" description="Disordered" evidence="1">
    <location>
        <begin position="1012"/>
        <end position="1049"/>
    </location>
</feature>
<evidence type="ECO:0000313" key="3">
    <source>
        <dbReference type="EMBL" id="GCB62239.1"/>
    </source>
</evidence>
<feature type="chain" id="PRO_5019003733" description="Myb-like domain-containing protein" evidence="2">
    <location>
        <begin position="18"/>
        <end position="1611"/>
    </location>
</feature>
<evidence type="ECO:0000313" key="4">
    <source>
        <dbReference type="Proteomes" id="UP000288216"/>
    </source>
</evidence>
<organism evidence="3 4">
    <name type="scientific">Scyliorhinus torazame</name>
    <name type="common">Cloudy catshark</name>
    <name type="synonym">Catulus torazame</name>
    <dbReference type="NCBI Taxonomy" id="75743"/>
    <lineage>
        <taxon>Eukaryota</taxon>
        <taxon>Metazoa</taxon>
        <taxon>Chordata</taxon>
        <taxon>Craniata</taxon>
        <taxon>Vertebrata</taxon>
        <taxon>Chondrichthyes</taxon>
        <taxon>Elasmobranchii</taxon>
        <taxon>Galeomorphii</taxon>
        <taxon>Galeoidea</taxon>
        <taxon>Carcharhiniformes</taxon>
        <taxon>Scyliorhinidae</taxon>
        <taxon>Scyliorhinus</taxon>
    </lineage>
</organism>
<feature type="compositionally biased region" description="Basic and acidic residues" evidence="1">
    <location>
        <begin position="805"/>
        <end position="833"/>
    </location>
</feature>
<dbReference type="Proteomes" id="UP000288216">
    <property type="component" value="Unassembled WGS sequence"/>
</dbReference>
<feature type="region of interest" description="Disordered" evidence="1">
    <location>
        <begin position="1328"/>
        <end position="1359"/>
    </location>
</feature>
<name>A0A401NN06_SCYTO</name>
<feature type="compositionally biased region" description="Basic and acidic residues" evidence="1">
    <location>
        <begin position="781"/>
        <end position="798"/>
    </location>
</feature>
<gene>
    <name evidence="3" type="ORF">scyTo_0014464</name>
</gene>
<proteinExistence type="predicted"/>
<dbReference type="STRING" id="75743.A0A401NN06"/>
<dbReference type="OMA" id="AKNNWKM"/>
<feature type="region of interest" description="Disordered" evidence="1">
    <location>
        <begin position="752"/>
        <end position="844"/>
    </location>
</feature>
<feature type="region of interest" description="Disordered" evidence="1">
    <location>
        <begin position="597"/>
        <end position="635"/>
    </location>
</feature>
<keyword evidence="2" id="KW-0732">Signal</keyword>
<accession>A0A401NN06</accession>
<feature type="region of interest" description="Disordered" evidence="1">
    <location>
        <begin position="317"/>
        <end position="337"/>
    </location>
</feature>
<feature type="region of interest" description="Disordered" evidence="1">
    <location>
        <begin position="66"/>
        <end position="108"/>
    </location>
</feature>
<feature type="compositionally biased region" description="Polar residues" evidence="1">
    <location>
        <begin position="617"/>
        <end position="635"/>
    </location>
</feature>
<comment type="caution">
    <text evidence="3">The sequence shown here is derived from an EMBL/GenBank/DDBJ whole genome shotgun (WGS) entry which is preliminary data.</text>
</comment>
<feature type="region of interest" description="Disordered" evidence="1">
    <location>
        <begin position="511"/>
        <end position="535"/>
    </location>
</feature>
<reference evidence="3 4" key="1">
    <citation type="journal article" date="2018" name="Nat. Ecol. Evol.">
        <title>Shark genomes provide insights into elasmobranch evolution and the origin of vertebrates.</title>
        <authorList>
            <person name="Hara Y"/>
            <person name="Yamaguchi K"/>
            <person name="Onimaru K"/>
            <person name="Kadota M"/>
            <person name="Koyanagi M"/>
            <person name="Keeley SD"/>
            <person name="Tatsumi K"/>
            <person name="Tanaka K"/>
            <person name="Motone F"/>
            <person name="Kageyama Y"/>
            <person name="Nozu R"/>
            <person name="Adachi N"/>
            <person name="Nishimura O"/>
            <person name="Nakagawa R"/>
            <person name="Tanegashima C"/>
            <person name="Kiyatake I"/>
            <person name="Matsumoto R"/>
            <person name="Murakumo K"/>
            <person name="Nishida K"/>
            <person name="Terakita A"/>
            <person name="Kuratani S"/>
            <person name="Sato K"/>
            <person name="Hyodo S Kuraku.S."/>
        </authorList>
    </citation>
    <scope>NUCLEOTIDE SEQUENCE [LARGE SCALE GENOMIC DNA]</scope>
</reference>
<sequence length="1611" mass="176587">MGVHSLLLFSIGLRAAGREISNNKISRQESPLNTGSQNSLDQFMAKLCRHHQIQFMSVLSYMSSDVSPTEEPAESPPREDMAASNPAAGHLKSKTPEGRTGRESALQSCPSLNQEIQTPNELNSEIVKEEKQPPPEEILLVGSEANNVASIEKPTPRSCCSSGNFIKNCTIEAGFYSMNICTTDCNKMGTVEVLQKETVNQEEISDSQLDQSANECAYTSTVAGMEEVHSNSQEGKTEDVLPAKDQVESLRPLPSELLNLSKNLTKNQSGSRSASGTSTDYKTIKHMSIQGGPRENINATKRMIKGNHVLTTDMSAKDCWPVPKPRTAVRDSNGRLRLKPPVPLTKTARKSTRVSVLRARTTMPTMCQYVNEHDNQCDIVYISKPITECRFDAQRSLSSSRKTARKSTRGHLCNEEYWELKTVRTLAKSSTIEARKGNCPSLIPRPPTPVTPKQALILPVSVPAIGVPVASGTAIREGSKPLQLKILTEESQDFSCSESKGKLVVEPTQSCRSQETEALAPSANDPQGDPGRQRDQAITSSFNSLSVEIKDTLVSSPQADDPTPTCAGCQILGDHLSDESGVCEITEPSRRLEECRKVQGSPSELEQLAKDRGDVEGTSSAVGSPNNLEPVPTNENQTPLLCSLDEGRSSPVSSFEVNIIPTEECSNPLPSDSEISNTYEAMMNNTPSSPIAEDGQAGDSIESVEETNEVQAETSLIEQERSDGSGQTLGIPAEAVACSVTPKEDLYPQIDSRCQDESSHDASGEPTLEPAKGPLQGTDSVRCDVAESDPGLEKRSLEDLDEDVIDQKKERGISIERTPESEKHTSNHKEKTRNPTTPEKKKYRKKLVLASSDRCLRSQQPKLQTVACPSDAKEQPLVFGDGLQVPCLNIKLLKSQGERGYKREVWINTAAFVPFPTDCFNKILLQSIIDPESRVDESLATTPEQEFCKTRKATGKKASKDLLVKELVSFEDEEPMDDSFICESAHYGEGRILEVCVDTKSPDERKVSFSIQNVGTSRDSESPMDDTTPANQQKADTCKENSKGARGGLMKRSTNLGSLHQTAKGIVAKVPPGDKVVGGSRSLRCPNVPVTEPETVMLEGDSKCLDINQSTGVLEEDEDSELLDLSDADAPEVSRPKFLDWCSEDENQELITNLNATYENIHKAWIQMEKEVPVLQKAKSKSDRLKEIWKSKKRARKARGLYDHKISPVQKLFVTNFNLASICKWFMETTETRSLIIVKNVSARNPVETMKAKAFLQKNSMVGLFPSPQAERLKKHLKKFAVASPARNNWKTRALLENVQRSVMAATDGAGQKHWDFSLDTEGGLAPRDLFPAKMESNPDKGGGSPSKRTAAQPSKHLGLKKPVSAWILRKYSNMRGKLHKLQQGKEQAGKKLLTKHKSVCMNPMVSPKLTSQTQLDSRGAPVPTAPRKPEGKEKRKPSKNASAKGLRVGRVKSSKSETGPPATPPKSIPKHLPANRKSKVEGSSVKVPVPRKTAANVKANVSEKRFSGTGLKTIIKGKSLPQNRDGAKAKKAKGSRSKEGLVKPTKKRAASSAKTKQRVKTDTKKKNKAATPARRKRKGEVSAEATHKKKRKLSEKRDPVPKKRKRTDAK</sequence>
<feature type="region of interest" description="Disordered" evidence="1">
    <location>
        <begin position="681"/>
        <end position="730"/>
    </location>
</feature>
<evidence type="ECO:0000256" key="2">
    <source>
        <dbReference type="SAM" id="SignalP"/>
    </source>
</evidence>
<dbReference type="Pfam" id="PF15090">
    <property type="entry name" value="DUF4553"/>
    <property type="match status" value="1"/>
</dbReference>
<protein>
    <recommendedName>
        <fullName evidence="5">Myb-like domain-containing protein</fullName>
    </recommendedName>
</protein>
<keyword evidence="4" id="KW-1185">Reference proteome</keyword>
<dbReference type="OrthoDB" id="9941983at2759"/>
<feature type="compositionally biased region" description="Basic and acidic residues" evidence="1">
    <location>
        <begin position="753"/>
        <end position="763"/>
    </location>
</feature>
<dbReference type="PANTHER" id="PTHR14931:SF2">
    <property type="entry name" value="LIGAND DEPENDENT NUCLEAR RECEPTOR COREPRESSOR"/>
    <property type="match status" value="1"/>
</dbReference>
<feature type="signal peptide" evidence="2">
    <location>
        <begin position="1"/>
        <end position="17"/>
    </location>
</feature>
<evidence type="ECO:0000256" key="1">
    <source>
        <dbReference type="SAM" id="MobiDB-lite"/>
    </source>
</evidence>
<feature type="region of interest" description="Disordered" evidence="1">
    <location>
        <begin position="262"/>
        <end position="281"/>
    </location>
</feature>
<dbReference type="PANTHER" id="PTHR14931">
    <property type="entry name" value="GENE 340-RELATED"/>
    <property type="match status" value="1"/>
</dbReference>
<evidence type="ECO:0008006" key="5">
    <source>
        <dbReference type="Google" id="ProtNLM"/>
    </source>
</evidence>